<feature type="region of interest" description="Disordered" evidence="6">
    <location>
        <begin position="1"/>
        <end position="22"/>
    </location>
</feature>
<dbReference type="AlphaFoldDB" id="A0A8A0RNR4"/>
<evidence type="ECO:0000256" key="5">
    <source>
        <dbReference type="ARBA" id="ARBA00023136"/>
    </source>
</evidence>
<name>A0A8A0RNR4_9FIRM</name>
<evidence type="ECO:0000313" key="8">
    <source>
        <dbReference type="EMBL" id="QSQ09159.1"/>
    </source>
</evidence>
<dbReference type="InterPro" id="IPR004813">
    <property type="entry name" value="OPT"/>
</dbReference>
<dbReference type="Pfam" id="PF03169">
    <property type="entry name" value="OPT"/>
    <property type="match status" value="1"/>
</dbReference>
<comment type="subcellular location">
    <subcellularLocation>
        <location evidence="1">Membrane</location>
        <topology evidence="1">Multi-pass membrane protein</topology>
    </subcellularLocation>
</comment>
<feature type="transmembrane region" description="Helical" evidence="7">
    <location>
        <begin position="34"/>
        <end position="55"/>
    </location>
</feature>
<evidence type="ECO:0000256" key="2">
    <source>
        <dbReference type="ARBA" id="ARBA00022448"/>
    </source>
</evidence>
<feature type="transmembrane region" description="Helical" evidence="7">
    <location>
        <begin position="411"/>
        <end position="432"/>
    </location>
</feature>
<evidence type="ECO:0000256" key="1">
    <source>
        <dbReference type="ARBA" id="ARBA00004141"/>
    </source>
</evidence>
<protein>
    <recommendedName>
        <fullName evidence="10">OPT family oligopeptide transporter</fullName>
    </recommendedName>
</protein>
<dbReference type="KEGG" id="kme:H0A61_01518"/>
<dbReference type="EMBL" id="CP059066">
    <property type="protein sequence ID" value="QSQ09159.1"/>
    <property type="molecule type" value="Genomic_DNA"/>
</dbReference>
<dbReference type="Proteomes" id="UP000662904">
    <property type="component" value="Chromosome"/>
</dbReference>
<feature type="transmembrane region" description="Helical" evidence="7">
    <location>
        <begin position="481"/>
        <end position="509"/>
    </location>
</feature>
<keyword evidence="3 7" id="KW-0812">Transmembrane</keyword>
<feature type="transmembrane region" description="Helical" evidence="7">
    <location>
        <begin position="182"/>
        <end position="200"/>
    </location>
</feature>
<keyword evidence="5 7" id="KW-0472">Membrane</keyword>
<sequence>MSQNGSNGNFGDALSGGMGPQISREKLPEKHPSALNPAILVLNIIVAVLGAIIGLELITRLGISTNTSIIGALIAILIARLPFAFFKQFRQVNSQNLIQTAISGATFSAANALLLPIGVPYLLGKPELVMPMLIGASIALLTDATIIYWIFDTKIFPAEGTWPPGIATAEAILAAAKGGKKALMLVYGTIGGIIGKHLGIPTDVFGVSWIGNVWALTMFGVGLIMRGYSPRFFGIDINKYYVPHGIMIGAGLVALVQIIMIITRKEEKGKEEVKFTRTNTDLGNGLGKGLVIYLAAALILAVVGGLISQMSTGQFIFWIIFAAFAAIVSELIVGLSAMHAGWFPAFATALIFLVLGMLFGFPPVALALLVGYTAATGPAFADMAYDLKAGWILRGSGEDPEFELEGRKQQYIAEVISFLVAIVIVGLVYKVYFAQDLFPPVDRVYVATIKAGTDMQVARYLLMWAIPGAIIQFLGGPARQLGILFATGLLINYPIAGITVLVGIAIRLITVKRFGEEGQRQLYVLGAGFIAGASLYSFFMSTLKLGKK</sequence>
<evidence type="ECO:0000256" key="6">
    <source>
        <dbReference type="SAM" id="MobiDB-lite"/>
    </source>
</evidence>
<evidence type="ECO:0000313" key="9">
    <source>
        <dbReference type="Proteomes" id="UP000662904"/>
    </source>
</evidence>
<feature type="transmembrane region" description="Helical" evidence="7">
    <location>
        <begin position="67"/>
        <end position="86"/>
    </location>
</feature>
<feature type="transmembrane region" description="Helical" evidence="7">
    <location>
        <begin position="206"/>
        <end position="228"/>
    </location>
</feature>
<gene>
    <name evidence="8" type="ORF">H0A61_01518</name>
</gene>
<evidence type="ECO:0000256" key="7">
    <source>
        <dbReference type="SAM" id="Phobius"/>
    </source>
</evidence>
<keyword evidence="9" id="KW-1185">Reference proteome</keyword>
<keyword evidence="2" id="KW-0813">Transport</keyword>
<evidence type="ECO:0008006" key="10">
    <source>
        <dbReference type="Google" id="ProtNLM"/>
    </source>
</evidence>
<feature type="transmembrane region" description="Helical" evidence="7">
    <location>
        <begin position="315"/>
        <end position="337"/>
    </location>
</feature>
<evidence type="ECO:0000256" key="4">
    <source>
        <dbReference type="ARBA" id="ARBA00022989"/>
    </source>
</evidence>
<feature type="transmembrane region" description="Helical" evidence="7">
    <location>
        <begin position="521"/>
        <end position="539"/>
    </location>
</feature>
<proteinExistence type="predicted"/>
<accession>A0A8A0RNR4</accession>
<dbReference type="GO" id="GO:0035673">
    <property type="term" value="F:oligopeptide transmembrane transporter activity"/>
    <property type="evidence" value="ECO:0007669"/>
    <property type="project" value="InterPro"/>
</dbReference>
<feature type="transmembrane region" description="Helical" evidence="7">
    <location>
        <begin position="343"/>
        <end position="370"/>
    </location>
</feature>
<feature type="transmembrane region" description="Helical" evidence="7">
    <location>
        <begin position="240"/>
        <end position="262"/>
    </location>
</feature>
<feature type="transmembrane region" description="Helical" evidence="7">
    <location>
        <begin position="98"/>
        <end position="123"/>
    </location>
</feature>
<feature type="transmembrane region" description="Helical" evidence="7">
    <location>
        <begin position="129"/>
        <end position="151"/>
    </location>
</feature>
<feature type="transmembrane region" description="Helical" evidence="7">
    <location>
        <begin position="290"/>
        <end position="308"/>
    </location>
</feature>
<keyword evidence="4 7" id="KW-1133">Transmembrane helix</keyword>
<evidence type="ECO:0000256" key="3">
    <source>
        <dbReference type="ARBA" id="ARBA00022692"/>
    </source>
</evidence>
<organism evidence="8 9">
    <name type="scientific">Koleobacter methoxysyntrophicus</name>
    <dbReference type="NCBI Taxonomy" id="2751313"/>
    <lineage>
        <taxon>Bacteria</taxon>
        <taxon>Bacillati</taxon>
        <taxon>Bacillota</taxon>
        <taxon>Clostridia</taxon>
        <taxon>Koleobacterales</taxon>
        <taxon>Koleobacteraceae</taxon>
        <taxon>Koleobacter</taxon>
    </lineage>
</organism>
<dbReference type="GO" id="GO:0016020">
    <property type="term" value="C:membrane"/>
    <property type="evidence" value="ECO:0007669"/>
    <property type="project" value="UniProtKB-SubCell"/>
</dbReference>
<feature type="transmembrane region" description="Helical" evidence="7">
    <location>
        <begin position="457"/>
        <end position="474"/>
    </location>
</feature>
<reference evidence="8" key="1">
    <citation type="submission" date="2020-07" db="EMBL/GenBank/DDBJ databases">
        <title>Koleobacter methoxysyntrophicus gen. nov., sp. nov., a novel anaerobic bacterium isolated from deep subsurface oil field and proposal of Koleobacterales ord. nov. in the phylum Firmicutes.</title>
        <authorList>
            <person name="Sakamoto S."/>
            <person name="Tamaki H."/>
        </authorList>
    </citation>
    <scope>NUCLEOTIDE SEQUENCE</scope>
    <source>
        <strain evidence="8">NRmbB1</strain>
    </source>
</reference>